<organism evidence="2 3">
    <name type="scientific">Thiohalomonas denitrificans</name>
    <dbReference type="NCBI Taxonomy" id="415747"/>
    <lineage>
        <taxon>Bacteria</taxon>
        <taxon>Pseudomonadati</taxon>
        <taxon>Pseudomonadota</taxon>
        <taxon>Gammaproteobacteria</taxon>
        <taxon>Thiohalomonadales</taxon>
        <taxon>Thiohalomonadaceae</taxon>
        <taxon>Thiohalomonas</taxon>
    </lineage>
</organism>
<name>A0A1G5QXE2_9GAMM</name>
<evidence type="ECO:0000313" key="3">
    <source>
        <dbReference type="Proteomes" id="UP000199648"/>
    </source>
</evidence>
<feature type="compositionally biased region" description="Polar residues" evidence="1">
    <location>
        <begin position="1"/>
        <end position="22"/>
    </location>
</feature>
<gene>
    <name evidence="2" type="ORF">SAMN03097708_02962</name>
</gene>
<keyword evidence="3" id="KW-1185">Reference proteome</keyword>
<dbReference type="EMBL" id="FMWD01000011">
    <property type="protein sequence ID" value="SCZ66417.1"/>
    <property type="molecule type" value="Genomic_DNA"/>
</dbReference>
<evidence type="ECO:0000313" key="2">
    <source>
        <dbReference type="EMBL" id="SCZ66417.1"/>
    </source>
</evidence>
<evidence type="ECO:0000256" key="1">
    <source>
        <dbReference type="SAM" id="MobiDB-lite"/>
    </source>
</evidence>
<reference evidence="2 3" key="1">
    <citation type="submission" date="2016-10" db="EMBL/GenBank/DDBJ databases">
        <authorList>
            <person name="de Groot N.N."/>
        </authorList>
    </citation>
    <scope>NUCLEOTIDE SEQUENCE [LARGE SCALE GENOMIC DNA]</scope>
    <source>
        <strain evidence="2 3">HLD2</strain>
    </source>
</reference>
<dbReference type="AlphaFoldDB" id="A0A1G5QXE2"/>
<accession>A0A1G5QXE2</accession>
<feature type="region of interest" description="Disordered" evidence="1">
    <location>
        <begin position="56"/>
        <end position="88"/>
    </location>
</feature>
<dbReference type="STRING" id="415747.SAMN03097708_02962"/>
<sequence length="88" mass="9345">MGTNDRWSVDPSNQTASHSNGLTVKLSGGEVIDILEMPKAISTRELPALLQEAATIYGQQKASPPPRPATPPPTAGPRKSKLSLGKRK</sequence>
<feature type="compositionally biased region" description="Pro residues" evidence="1">
    <location>
        <begin position="63"/>
        <end position="75"/>
    </location>
</feature>
<dbReference type="Proteomes" id="UP000199648">
    <property type="component" value="Unassembled WGS sequence"/>
</dbReference>
<feature type="compositionally biased region" description="Basic residues" evidence="1">
    <location>
        <begin position="78"/>
        <end position="88"/>
    </location>
</feature>
<proteinExistence type="predicted"/>
<protein>
    <submittedName>
        <fullName evidence="2">Uncharacterized protein</fullName>
    </submittedName>
</protein>
<feature type="region of interest" description="Disordered" evidence="1">
    <location>
        <begin position="1"/>
        <end position="23"/>
    </location>
</feature>